<dbReference type="PANTHER" id="PTHR11587">
    <property type="entry name" value="ARGININOSUCCINATE SYNTHASE"/>
    <property type="match status" value="1"/>
</dbReference>
<keyword evidence="7" id="KW-0547">Nucleotide-binding</keyword>
<dbReference type="GO" id="GO:0000053">
    <property type="term" value="P:argininosuccinate metabolic process"/>
    <property type="evidence" value="ECO:0007669"/>
    <property type="project" value="TreeGrafter"/>
</dbReference>
<dbReference type="InterPro" id="IPR024074">
    <property type="entry name" value="AS_cat/multimer_dom_body"/>
</dbReference>
<dbReference type="HAMAP" id="MF_00005">
    <property type="entry name" value="Arg_succ_synth_type1"/>
    <property type="match status" value="1"/>
</dbReference>
<keyword evidence="4" id="KW-0055">Arginine biosynthesis</keyword>
<organism evidence="11">
    <name type="scientific">uncultured marine microorganism HF4000_APKG7H23</name>
    <dbReference type="NCBI Taxonomy" id="455551"/>
    <lineage>
        <taxon>unclassified sequences</taxon>
        <taxon>environmental samples</taxon>
    </lineage>
</organism>
<protein>
    <recommendedName>
        <fullName evidence="3">argininosuccinate synthase</fullName>
        <ecNumber evidence="3">6.3.4.5</ecNumber>
    </recommendedName>
</protein>
<dbReference type="Pfam" id="PF00764">
    <property type="entry name" value="Arginosuc_synth"/>
    <property type="match status" value="1"/>
</dbReference>
<evidence type="ECO:0000259" key="10">
    <source>
        <dbReference type="Pfam" id="PF20979"/>
    </source>
</evidence>
<dbReference type="InterPro" id="IPR001518">
    <property type="entry name" value="Arginosuc_synth"/>
</dbReference>
<dbReference type="Gene3D" id="3.40.50.620">
    <property type="entry name" value="HUPs"/>
    <property type="match status" value="1"/>
</dbReference>
<dbReference type="FunFam" id="3.40.50.620:FF:000019">
    <property type="entry name" value="Argininosuccinate synthase"/>
    <property type="match status" value="1"/>
</dbReference>
<dbReference type="GO" id="GO:0006526">
    <property type="term" value="P:L-arginine biosynthetic process"/>
    <property type="evidence" value="ECO:0007669"/>
    <property type="project" value="UniProtKB-UniPathway"/>
</dbReference>
<dbReference type="InterPro" id="IPR048267">
    <property type="entry name" value="Arginosuc_syn_N"/>
</dbReference>
<accession>B3T9W0</accession>
<feature type="domain" description="Arginosuccinate synthase-like N-terminal" evidence="9">
    <location>
        <begin position="4"/>
        <end position="163"/>
    </location>
</feature>
<dbReference type="InterPro" id="IPR014729">
    <property type="entry name" value="Rossmann-like_a/b/a_fold"/>
</dbReference>
<dbReference type="UniPathway" id="UPA00068">
    <property type="reaction ID" value="UER00113"/>
</dbReference>
<dbReference type="GO" id="GO:0000050">
    <property type="term" value="P:urea cycle"/>
    <property type="evidence" value="ECO:0007669"/>
    <property type="project" value="TreeGrafter"/>
</dbReference>
<evidence type="ECO:0000256" key="3">
    <source>
        <dbReference type="ARBA" id="ARBA00012286"/>
    </source>
</evidence>
<dbReference type="PANTHER" id="PTHR11587:SF2">
    <property type="entry name" value="ARGININOSUCCINATE SYNTHASE"/>
    <property type="match status" value="1"/>
</dbReference>
<evidence type="ECO:0000256" key="8">
    <source>
        <dbReference type="ARBA" id="ARBA00022840"/>
    </source>
</evidence>
<evidence type="ECO:0000256" key="1">
    <source>
        <dbReference type="ARBA" id="ARBA00004967"/>
    </source>
</evidence>
<dbReference type="AlphaFoldDB" id="B3T9W0"/>
<keyword evidence="5" id="KW-0436">Ligase</keyword>
<evidence type="ECO:0000256" key="4">
    <source>
        <dbReference type="ARBA" id="ARBA00022571"/>
    </source>
</evidence>
<evidence type="ECO:0000313" key="11">
    <source>
        <dbReference type="EMBL" id="ABZ09369.1"/>
    </source>
</evidence>
<evidence type="ECO:0000259" key="9">
    <source>
        <dbReference type="Pfam" id="PF00764"/>
    </source>
</evidence>
<comment type="pathway">
    <text evidence="1">Amino-acid biosynthesis; L-arginine biosynthesis; L-arginine from L-ornithine and carbamoyl phosphate: step 2/3.</text>
</comment>
<evidence type="ECO:0000256" key="7">
    <source>
        <dbReference type="ARBA" id="ARBA00022741"/>
    </source>
</evidence>
<proteinExistence type="inferred from homology"/>
<dbReference type="EMBL" id="EU016649">
    <property type="protein sequence ID" value="ABZ09369.1"/>
    <property type="molecule type" value="Genomic_DNA"/>
</dbReference>
<dbReference type="NCBIfam" id="NF001770">
    <property type="entry name" value="PRK00509.1"/>
    <property type="match status" value="1"/>
</dbReference>
<dbReference type="SUPFAM" id="SSF52402">
    <property type="entry name" value="Adenine nucleotide alpha hydrolases-like"/>
    <property type="match status" value="1"/>
</dbReference>
<sequence>MADKIVLAYSGGLDTSVAIRWLMDQYSAEVVTLTVDLGAVQLQDARERALQIGAVKAVVLDARQEFVNDFVWPALQAGSVYEHAYPLATALGRPLIAKLMVQVALEEGAFAVAHGSTGKGNDQVRFDVSTAALAPQLKVIAPAREWGMSRDQEIVYAQEHQVPLNLNRRNPYSVDENLWGRSVEAGDLEDPWVEPPEEAYAWTRPVEDTPGKPRYVELEFREGVPVAVDGEELPGPELISLVQEMAGLHGVGRIDHVENRLVGIKSREIYEAPAAVVLHLAHRALEALCLGREQARFKDRVAQEYSELVYNGLWFTSHRHDLEAYVRSTQRHVSGTVRLRLHKGTATVVGRRSDQSLYQHGLATYETGDQFDHRAAEGFIAIYGLPVRTQAHVQGGEPKAP</sequence>
<evidence type="ECO:0000256" key="6">
    <source>
        <dbReference type="ARBA" id="ARBA00022605"/>
    </source>
</evidence>
<dbReference type="FunFam" id="3.90.1260.10:FF:000007">
    <property type="entry name" value="Argininosuccinate synthase"/>
    <property type="match status" value="1"/>
</dbReference>
<dbReference type="InterPro" id="IPR048268">
    <property type="entry name" value="Arginosuc_syn_C"/>
</dbReference>
<name>B3T9W0_9ZZZZ</name>
<reference evidence="11" key="1">
    <citation type="journal article" date="2008" name="ISME J.">
        <title>Genomic patterns of recombination, clonal divergence and environment in marine microbial populations.</title>
        <authorList>
            <person name="Konstantinidis K.T."/>
            <person name="Delong E.F."/>
        </authorList>
    </citation>
    <scope>NUCLEOTIDE SEQUENCE</scope>
</reference>
<dbReference type="GO" id="GO:0005524">
    <property type="term" value="F:ATP binding"/>
    <property type="evidence" value="ECO:0007669"/>
    <property type="project" value="UniProtKB-KW"/>
</dbReference>
<feature type="domain" description="Arginosuccinate synthase C-terminal" evidence="10">
    <location>
        <begin position="172"/>
        <end position="388"/>
    </location>
</feature>
<dbReference type="Pfam" id="PF20979">
    <property type="entry name" value="Arginosuc_syn_C"/>
    <property type="match status" value="1"/>
</dbReference>
<dbReference type="InterPro" id="IPR018223">
    <property type="entry name" value="Arginosuc_synth_CS"/>
</dbReference>
<gene>
    <name evidence="11" type="ORF">ALOHA_HF4000APKG7H23ctg3g34</name>
</gene>
<dbReference type="Gene3D" id="1.20.5.470">
    <property type="entry name" value="Single helix bin"/>
    <property type="match status" value="1"/>
</dbReference>
<dbReference type="NCBIfam" id="TIGR00032">
    <property type="entry name" value="argG"/>
    <property type="match status" value="1"/>
</dbReference>
<dbReference type="PROSITE" id="PS00564">
    <property type="entry name" value="ARGININOSUCCIN_SYN_1"/>
    <property type="match status" value="1"/>
</dbReference>
<dbReference type="PROSITE" id="PS00565">
    <property type="entry name" value="ARGININOSUCCIN_SYN_2"/>
    <property type="match status" value="1"/>
</dbReference>
<keyword evidence="8" id="KW-0067">ATP-binding</keyword>
<comment type="subunit">
    <text evidence="2">Homotetramer.</text>
</comment>
<dbReference type="EC" id="6.3.4.5" evidence="3"/>
<keyword evidence="6" id="KW-0028">Amino-acid biosynthesis</keyword>
<evidence type="ECO:0000256" key="2">
    <source>
        <dbReference type="ARBA" id="ARBA00011881"/>
    </source>
</evidence>
<dbReference type="Gene3D" id="3.90.1260.10">
    <property type="entry name" value="Argininosuccinate synthetase, chain A, domain 2"/>
    <property type="match status" value="1"/>
</dbReference>
<dbReference type="CDD" id="cd01999">
    <property type="entry name" value="ASS"/>
    <property type="match status" value="1"/>
</dbReference>
<dbReference type="GO" id="GO:0004055">
    <property type="term" value="F:argininosuccinate synthase activity"/>
    <property type="evidence" value="ECO:0007669"/>
    <property type="project" value="UniProtKB-EC"/>
</dbReference>
<dbReference type="InterPro" id="IPR023434">
    <property type="entry name" value="Arginosuc_synth_type_1_subfam"/>
</dbReference>
<dbReference type="SUPFAM" id="SSF69864">
    <property type="entry name" value="Argininosuccinate synthetase, C-terminal domain"/>
    <property type="match status" value="1"/>
</dbReference>
<evidence type="ECO:0000256" key="5">
    <source>
        <dbReference type="ARBA" id="ARBA00022598"/>
    </source>
</evidence>